<evidence type="ECO:0000256" key="2">
    <source>
        <dbReference type="ARBA" id="ARBA00023002"/>
    </source>
</evidence>
<dbReference type="PANTHER" id="PTHR48106">
    <property type="entry name" value="QUINONE OXIDOREDUCTASE PIG3-RELATED"/>
    <property type="match status" value="1"/>
</dbReference>
<dbReference type="Pfam" id="PF00107">
    <property type="entry name" value="ADH_zinc_N"/>
    <property type="match status" value="1"/>
</dbReference>
<dbReference type="SUPFAM" id="SSF51735">
    <property type="entry name" value="NAD(P)-binding Rossmann-fold domains"/>
    <property type="match status" value="1"/>
</dbReference>
<dbReference type="PANTHER" id="PTHR48106:SF8">
    <property type="entry name" value="OS02G0805600 PROTEIN"/>
    <property type="match status" value="1"/>
</dbReference>
<evidence type="ECO:0000259" key="3">
    <source>
        <dbReference type="SMART" id="SM00829"/>
    </source>
</evidence>
<feature type="domain" description="Enoyl reductase (ER)" evidence="3">
    <location>
        <begin position="10"/>
        <end position="334"/>
    </location>
</feature>
<keyword evidence="2" id="KW-0560">Oxidoreductase</keyword>
<keyword evidence="1" id="KW-0521">NADP</keyword>
<dbReference type="Gene3D" id="3.40.50.720">
    <property type="entry name" value="NAD(P)-binding Rossmann-like Domain"/>
    <property type="match status" value="1"/>
</dbReference>
<dbReference type="InterPro" id="IPR020843">
    <property type="entry name" value="ER"/>
</dbReference>
<name>A0ABW4KWG3_9BURK</name>
<dbReference type="SUPFAM" id="SSF50129">
    <property type="entry name" value="GroES-like"/>
    <property type="match status" value="1"/>
</dbReference>
<evidence type="ECO:0000256" key="1">
    <source>
        <dbReference type="ARBA" id="ARBA00022857"/>
    </source>
</evidence>
<evidence type="ECO:0000313" key="5">
    <source>
        <dbReference type="Proteomes" id="UP001597304"/>
    </source>
</evidence>
<sequence length="339" mass="35194">MKCIEIREYGAPEVLVPAERAQPAPGAGELLIRVAASGVNRPDVLQRTGNYPVPPGASDLPGLEVAGTIVSGDVQAMAGAGLAVGDRVCALVAGGGYAEYCVAPVAQCLPVPAGWSDVEAASLPETFFTVWSNVFDRGRLQKGETLLIHGGTSGIGVTAIQLAKAAGATVIVTAGSDEKCAACLKLGADHAINYRTTDFAEQAKQLTGGKGVDVILDMVAGDYVKRDVECLAEDGRLVIIAVQGGTKAEFNAGLVLRRRLTLTGSTLRPRPVAFKGAIAQALKSNVWPWLESRRVQPVIHSVFPAAEADDGLPSGAARAHALMESGDHIGKIVLTWGEA</sequence>
<dbReference type="InterPro" id="IPR013154">
    <property type="entry name" value="ADH-like_N"/>
</dbReference>
<protein>
    <submittedName>
        <fullName evidence="4">NAD(P)H-quinone oxidoreductase</fullName>
    </submittedName>
</protein>
<proteinExistence type="predicted"/>
<dbReference type="InterPro" id="IPR011032">
    <property type="entry name" value="GroES-like_sf"/>
</dbReference>
<dbReference type="EMBL" id="JBHUEJ010000030">
    <property type="protein sequence ID" value="MFD1711576.1"/>
    <property type="molecule type" value="Genomic_DNA"/>
</dbReference>
<dbReference type="SMART" id="SM00829">
    <property type="entry name" value="PKS_ER"/>
    <property type="match status" value="1"/>
</dbReference>
<dbReference type="InterPro" id="IPR036291">
    <property type="entry name" value="NAD(P)-bd_dom_sf"/>
</dbReference>
<dbReference type="Pfam" id="PF08240">
    <property type="entry name" value="ADH_N"/>
    <property type="match status" value="1"/>
</dbReference>
<organism evidence="4 5">
    <name type="scientific">Ottowia flava</name>
    <dbReference type="NCBI Taxonomy" id="2675430"/>
    <lineage>
        <taxon>Bacteria</taxon>
        <taxon>Pseudomonadati</taxon>
        <taxon>Pseudomonadota</taxon>
        <taxon>Betaproteobacteria</taxon>
        <taxon>Burkholderiales</taxon>
        <taxon>Comamonadaceae</taxon>
        <taxon>Ottowia</taxon>
    </lineage>
</organism>
<dbReference type="NCBIfam" id="TIGR02824">
    <property type="entry name" value="quinone_pig3"/>
    <property type="match status" value="1"/>
</dbReference>
<dbReference type="Gene3D" id="3.90.180.10">
    <property type="entry name" value="Medium-chain alcohol dehydrogenases, catalytic domain"/>
    <property type="match status" value="1"/>
</dbReference>
<gene>
    <name evidence="4" type="ORF">ACFSF0_13235</name>
</gene>
<dbReference type="CDD" id="cd05276">
    <property type="entry name" value="p53_inducible_oxidoreductase"/>
    <property type="match status" value="1"/>
</dbReference>
<evidence type="ECO:0000313" key="4">
    <source>
        <dbReference type="EMBL" id="MFD1711576.1"/>
    </source>
</evidence>
<comment type="caution">
    <text evidence="4">The sequence shown here is derived from an EMBL/GenBank/DDBJ whole genome shotgun (WGS) entry which is preliminary data.</text>
</comment>
<dbReference type="Proteomes" id="UP001597304">
    <property type="component" value="Unassembled WGS sequence"/>
</dbReference>
<accession>A0ABW4KWG3</accession>
<dbReference type="InterPro" id="IPR013149">
    <property type="entry name" value="ADH-like_C"/>
</dbReference>
<keyword evidence="5" id="KW-1185">Reference proteome</keyword>
<dbReference type="RefSeq" id="WP_147914728.1">
    <property type="nucleotide sequence ID" value="NZ_JBHUEJ010000030.1"/>
</dbReference>
<reference evidence="5" key="1">
    <citation type="journal article" date="2019" name="Int. J. Syst. Evol. Microbiol.">
        <title>The Global Catalogue of Microorganisms (GCM) 10K type strain sequencing project: providing services to taxonomists for standard genome sequencing and annotation.</title>
        <authorList>
            <consortium name="The Broad Institute Genomics Platform"/>
            <consortium name="The Broad Institute Genome Sequencing Center for Infectious Disease"/>
            <person name="Wu L."/>
            <person name="Ma J."/>
        </authorList>
    </citation>
    <scope>NUCLEOTIDE SEQUENCE [LARGE SCALE GENOMIC DNA]</scope>
    <source>
        <strain evidence="5">LMG 29247</strain>
    </source>
</reference>
<dbReference type="InterPro" id="IPR014189">
    <property type="entry name" value="Quinone_OxRdtase_PIG3"/>
</dbReference>